<dbReference type="Proteomes" id="UP001597264">
    <property type="component" value="Unassembled WGS sequence"/>
</dbReference>
<keyword evidence="5" id="KW-0472">Membrane</keyword>
<evidence type="ECO:0000256" key="2">
    <source>
        <dbReference type="ARBA" id="ARBA00022723"/>
    </source>
</evidence>
<keyword evidence="6" id="KW-0732">Signal</keyword>
<evidence type="ECO:0000256" key="4">
    <source>
        <dbReference type="PROSITE-ProRule" id="PRU00433"/>
    </source>
</evidence>
<dbReference type="RefSeq" id="WP_230436751.1">
    <property type="nucleotide sequence ID" value="NZ_CP087715.1"/>
</dbReference>
<dbReference type="InterPro" id="IPR009056">
    <property type="entry name" value="Cyt_c-like_dom"/>
</dbReference>
<gene>
    <name evidence="8" type="ORF">ACFQ2X_08790</name>
</gene>
<evidence type="ECO:0000256" key="6">
    <source>
        <dbReference type="SAM" id="SignalP"/>
    </source>
</evidence>
<sequence length="418" mass="45926">MPYQRPSRSLPPTLLLVLSLCVSAWALGREPALPTQAEITEESAEESTEVLVARAVSQLSYIAADYSQVATGENSGDMQLLAQLRGHVDEVEALLASLPDRPGRGQLTRSLKDLRTAIERRADAETVRRRANTAADRLAALYQLPRSPAELLPTAEEGRGLYRARCSRCHGDAGASVAGTAVNADFADRSRMAGFSLYDLYNAIDPHRDDVHGPVIDGDLSSRQRWALAVVVAGFAAPPRMPPLGLAKRYPGLVVQPGVATVRPAELPQDARQALMWWRAYPQRARDMQHPLTRAAGLLQQAQTAFRGGDSAAAYHQLVLAQREGFAPVSSELEARDPALARQITRQWQDLRQLILSQGPENEVVERFQTLTTAVIRARNQLQPSARGWSDGWAILLLVSAAGVGWLLWIKLLRPRRR</sequence>
<accession>A0ABW3U8D3</accession>
<reference evidence="9" key="1">
    <citation type="journal article" date="2019" name="Int. J. Syst. Evol. Microbiol.">
        <title>The Global Catalogue of Microorganisms (GCM) 10K type strain sequencing project: providing services to taxonomists for standard genome sequencing and annotation.</title>
        <authorList>
            <consortium name="The Broad Institute Genomics Platform"/>
            <consortium name="The Broad Institute Genome Sequencing Center for Infectious Disease"/>
            <person name="Wu L."/>
            <person name="Ma J."/>
        </authorList>
    </citation>
    <scope>NUCLEOTIDE SEQUENCE [LARGE SCALE GENOMIC DNA]</scope>
    <source>
        <strain evidence="9">CCUG 54356</strain>
    </source>
</reference>
<evidence type="ECO:0000259" key="7">
    <source>
        <dbReference type="PROSITE" id="PS51007"/>
    </source>
</evidence>
<evidence type="ECO:0000256" key="5">
    <source>
        <dbReference type="SAM" id="Phobius"/>
    </source>
</evidence>
<evidence type="ECO:0000256" key="3">
    <source>
        <dbReference type="ARBA" id="ARBA00023004"/>
    </source>
</evidence>
<feature type="transmembrane region" description="Helical" evidence="5">
    <location>
        <begin position="392"/>
        <end position="410"/>
    </location>
</feature>
<keyword evidence="9" id="KW-1185">Reference proteome</keyword>
<dbReference type="Gene3D" id="1.10.760.10">
    <property type="entry name" value="Cytochrome c-like domain"/>
    <property type="match status" value="1"/>
</dbReference>
<name>A0ABW3U8D3_9GAMM</name>
<feature type="signal peptide" evidence="6">
    <location>
        <begin position="1"/>
        <end position="26"/>
    </location>
</feature>
<evidence type="ECO:0000313" key="8">
    <source>
        <dbReference type="EMBL" id="MFD1216692.1"/>
    </source>
</evidence>
<proteinExistence type="predicted"/>
<dbReference type="PROSITE" id="PS51007">
    <property type="entry name" value="CYTC"/>
    <property type="match status" value="1"/>
</dbReference>
<protein>
    <submittedName>
        <fullName evidence="8">C-type cytochrome</fullName>
    </submittedName>
</protein>
<evidence type="ECO:0000313" key="9">
    <source>
        <dbReference type="Proteomes" id="UP001597264"/>
    </source>
</evidence>
<comment type="caution">
    <text evidence="8">The sequence shown here is derived from an EMBL/GenBank/DDBJ whole genome shotgun (WGS) entry which is preliminary data.</text>
</comment>
<dbReference type="EMBL" id="JBHTLR010000008">
    <property type="protein sequence ID" value="MFD1216692.1"/>
    <property type="molecule type" value="Genomic_DNA"/>
</dbReference>
<organism evidence="8 9">
    <name type="scientific">Microbulbifer celer</name>
    <dbReference type="NCBI Taxonomy" id="435905"/>
    <lineage>
        <taxon>Bacteria</taxon>
        <taxon>Pseudomonadati</taxon>
        <taxon>Pseudomonadota</taxon>
        <taxon>Gammaproteobacteria</taxon>
        <taxon>Cellvibrionales</taxon>
        <taxon>Microbulbiferaceae</taxon>
        <taxon>Microbulbifer</taxon>
    </lineage>
</organism>
<keyword evidence="1 4" id="KW-0349">Heme</keyword>
<dbReference type="InterPro" id="IPR036909">
    <property type="entry name" value="Cyt_c-like_dom_sf"/>
</dbReference>
<dbReference type="SUPFAM" id="SSF46626">
    <property type="entry name" value="Cytochrome c"/>
    <property type="match status" value="1"/>
</dbReference>
<feature type="chain" id="PRO_5045300219" evidence="6">
    <location>
        <begin position="27"/>
        <end position="418"/>
    </location>
</feature>
<keyword evidence="3 4" id="KW-0408">Iron</keyword>
<keyword evidence="2 4" id="KW-0479">Metal-binding</keyword>
<keyword evidence="5" id="KW-0812">Transmembrane</keyword>
<keyword evidence="5" id="KW-1133">Transmembrane helix</keyword>
<evidence type="ECO:0000256" key="1">
    <source>
        <dbReference type="ARBA" id="ARBA00022617"/>
    </source>
</evidence>
<feature type="domain" description="Cytochrome c" evidence="7">
    <location>
        <begin position="153"/>
        <end position="283"/>
    </location>
</feature>